<feature type="signal peptide" evidence="3">
    <location>
        <begin position="1"/>
        <end position="23"/>
    </location>
</feature>
<dbReference type="EMBL" id="QUSL01000017">
    <property type="protein sequence ID" value="RGD84367.1"/>
    <property type="molecule type" value="Genomic_DNA"/>
</dbReference>
<feature type="transmembrane region" description="Helical" evidence="2">
    <location>
        <begin position="351"/>
        <end position="370"/>
    </location>
</feature>
<dbReference type="Proteomes" id="UP000261032">
    <property type="component" value="Unassembled WGS sequence"/>
</dbReference>
<proteinExistence type="predicted"/>
<keyword evidence="2" id="KW-1133">Transmembrane helix</keyword>
<dbReference type="CDD" id="cd00688">
    <property type="entry name" value="ISOPREN_C2_like"/>
    <property type="match status" value="1"/>
</dbReference>
<dbReference type="GeneID" id="64195009"/>
<evidence type="ECO:0000313" key="4">
    <source>
        <dbReference type="EMBL" id="RGD84367.1"/>
    </source>
</evidence>
<dbReference type="AlphaFoldDB" id="A0A3E3EDM9"/>
<accession>A0A3E3EDM9</accession>
<comment type="caution">
    <text evidence="4">The sequence shown here is derived from an EMBL/GenBank/DDBJ whole genome shotgun (WGS) entry which is preliminary data.</text>
</comment>
<sequence length="374" mass="40048">MKKLMRFTVALALVCACIVPINAQSSTLAKAQSYWLNNNELSGLDAVLAVESLGLDVEDEKNNFTLNYSFEAPTNSYGDEITYEEMDAGYLAKNIMALAAIKSDPAKLKLKDGSTINLIDLLKSKIDENGNVDYGSANPESSTAYTMFALAIVDESYNLDKLGLNLTEMQLSDGSWGYNGAWGGPDITGWALAALSLCNNTYQASIDKALAYLASIQIDNGGYNSGFGVNCNSQACAVWGILEYDIQGVKNGTYNKGTGNPYDLLLQFMQEDGSFGASLDVDYGNAYATVQAALTVGVYENGSLIDNIKAQYDEMLNPKNDQPEPTPAPAPVTPSTPADKSITSVKTGDDAVIALTVSSLIISGGMYLFIRKES</sequence>
<evidence type="ECO:0000256" key="1">
    <source>
        <dbReference type="SAM" id="MobiDB-lite"/>
    </source>
</evidence>
<name>A0A3E3EDM9_9FIRM</name>
<dbReference type="InterPro" id="IPR008930">
    <property type="entry name" value="Terpenoid_cyclase/PrenylTrfase"/>
</dbReference>
<dbReference type="PROSITE" id="PS51257">
    <property type="entry name" value="PROKAR_LIPOPROTEIN"/>
    <property type="match status" value="1"/>
</dbReference>
<dbReference type="SUPFAM" id="SSF48239">
    <property type="entry name" value="Terpenoid cyclases/Protein prenyltransferases"/>
    <property type="match status" value="1"/>
</dbReference>
<organism evidence="4 5">
    <name type="scientific">Thomasclavelia ramosa</name>
    <dbReference type="NCBI Taxonomy" id="1547"/>
    <lineage>
        <taxon>Bacteria</taxon>
        <taxon>Bacillati</taxon>
        <taxon>Bacillota</taxon>
        <taxon>Erysipelotrichia</taxon>
        <taxon>Erysipelotrichales</taxon>
        <taxon>Coprobacillaceae</taxon>
        <taxon>Thomasclavelia</taxon>
    </lineage>
</organism>
<dbReference type="RefSeq" id="WP_054322654.1">
    <property type="nucleotide sequence ID" value="NZ_AP031443.1"/>
</dbReference>
<reference evidence="4 5" key="1">
    <citation type="submission" date="2018-08" db="EMBL/GenBank/DDBJ databases">
        <title>A genome reference for cultivated species of the human gut microbiota.</title>
        <authorList>
            <person name="Zou Y."/>
            <person name="Xue W."/>
            <person name="Luo G."/>
        </authorList>
    </citation>
    <scope>NUCLEOTIDE SEQUENCE [LARGE SCALE GENOMIC DNA]</scope>
    <source>
        <strain evidence="4 5">OM06-4</strain>
    </source>
</reference>
<protein>
    <submittedName>
        <fullName evidence="4">Uncharacterized protein</fullName>
    </submittedName>
</protein>
<keyword evidence="2" id="KW-0812">Transmembrane</keyword>
<evidence type="ECO:0000313" key="5">
    <source>
        <dbReference type="Proteomes" id="UP000261032"/>
    </source>
</evidence>
<keyword evidence="2" id="KW-0472">Membrane</keyword>
<feature type="region of interest" description="Disordered" evidence="1">
    <location>
        <begin position="316"/>
        <end position="343"/>
    </location>
</feature>
<feature type="chain" id="PRO_5038404052" evidence="3">
    <location>
        <begin position="24"/>
        <end position="374"/>
    </location>
</feature>
<evidence type="ECO:0000256" key="3">
    <source>
        <dbReference type="SAM" id="SignalP"/>
    </source>
</evidence>
<keyword evidence="3" id="KW-0732">Signal</keyword>
<evidence type="ECO:0000256" key="2">
    <source>
        <dbReference type="SAM" id="Phobius"/>
    </source>
</evidence>
<gene>
    <name evidence="4" type="ORF">DXB93_11060</name>
</gene>
<feature type="compositionally biased region" description="Pro residues" evidence="1">
    <location>
        <begin position="324"/>
        <end position="334"/>
    </location>
</feature>
<dbReference type="Gene3D" id="1.50.10.20">
    <property type="match status" value="1"/>
</dbReference>